<feature type="region of interest" description="Disordered" evidence="1">
    <location>
        <begin position="115"/>
        <end position="137"/>
    </location>
</feature>
<keyword evidence="3" id="KW-1185">Reference proteome</keyword>
<dbReference type="Proteomes" id="UP000308730">
    <property type="component" value="Unassembled WGS sequence"/>
</dbReference>
<accession>A0A4S4MNU5</accession>
<evidence type="ECO:0000313" key="3">
    <source>
        <dbReference type="Proteomes" id="UP000308730"/>
    </source>
</evidence>
<sequence length="137" mass="15892">MPVTKIVALFISSELPCPIDITALLWTRLQSTGKLIMPILSQLSLQEVRFRDLYGYEDNHFVAELCVTLEARRILGRRKLEKLSIKNGFSMNKDDVTKLQKVVDVNWDGEVQYDEAEDEDEYREFMEEDDSSDLEEA</sequence>
<proteinExistence type="predicted"/>
<reference evidence="2 3" key="1">
    <citation type="submission" date="2019-02" db="EMBL/GenBank/DDBJ databases">
        <title>Genome sequencing of the rare red list fungi Antrodiella citrinella (Flaviporus citrinellus).</title>
        <authorList>
            <person name="Buettner E."/>
            <person name="Kellner H."/>
        </authorList>
    </citation>
    <scope>NUCLEOTIDE SEQUENCE [LARGE SCALE GENOMIC DNA]</scope>
    <source>
        <strain evidence="2 3">DSM 108506</strain>
    </source>
</reference>
<dbReference type="EMBL" id="SGPM01000232">
    <property type="protein sequence ID" value="THH27694.1"/>
    <property type="molecule type" value="Genomic_DNA"/>
</dbReference>
<evidence type="ECO:0000256" key="1">
    <source>
        <dbReference type="SAM" id="MobiDB-lite"/>
    </source>
</evidence>
<comment type="caution">
    <text evidence="2">The sequence shown here is derived from an EMBL/GenBank/DDBJ whole genome shotgun (WGS) entry which is preliminary data.</text>
</comment>
<dbReference type="AlphaFoldDB" id="A0A4S4MNU5"/>
<organism evidence="2 3">
    <name type="scientific">Antrodiella citrinella</name>
    <dbReference type="NCBI Taxonomy" id="2447956"/>
    <lineage>
        <taxon>Eukaryota</taxon>
        <taxon>Fungi</taxon>
        <taxon>Dikarya</taxon>
        <taxon>Basidiomycota</taxon>
        <taxon>Agaricomycotina</taxon>
        <taxon>Agaricomycetes</taxon>
        <taxon>Polyporales</taxon>
        <taxon>Steccherinaceae</taxon>
        <taxon>Antrodiella</taxon>
    </lineage>
</organism>
<evidence type="ECO:0000313" key="2">
    <source>
        <dbReference type="EMBL" id="THH27694.1"/>
    </source>
</evidence>
<name>A0A4S4MNU5_9APHY</name>
<gene>
    <name evidence="2" type="ORF">EUX98_g6494</name>
</gene>
<protein>
    <submittedName>
        <fullName evidence="2">Uncharacterized protein</fullName>
    </submittedName>
</protein>